<evidence type="ECO:0000313" key="2">
    <source>
        <dbReference type="Proteomes" id="UP001144978"/>
    </source>
</evidence>
<gene>
    <name evidence="1" type="ORF">NUW54_g9618</name>
</gene>
<protein>
    <submittedName>
        <fullName evidence="1">Uncharacterized protein</fullName>
    </submittedName>
</protein>
<organism evidence="1 2">
    <name type="scientific">Trametes sanguinea</name>
    <dbReference type="NCBI Taxonomy" id="158606"/>
    <lineage>
        <taxon>Eukaryota</taxon>
        <taxon>Fungi</taxon>
        <taxon>Dikarya</taxon>
        <taxon>Basidiomycota</taxon>
        <taxon>Agaricomycotina</taxon>
        <taxon>Agaricomycetes</taxon>
        <taxon>Polyporales</taxon>
        <taxon>Polyporaceae</taxon>
        <taxon>Trametes</taxon>
    </lineage>
</organism>
<evidence type="ECO:0000313" key="1">
    <source>
        <dbReference type="EMBL" id="KAJ2986818.1"/>
    </source>
</evidence>
<keyword evidence="2" id="KW-1185">Reference proteome</keyword>
<accession>A0ACC1P746</accession>
<reference evidence="1" key="1">
    <citation type="submission" date="2022-08" db="EMBL/GenBank/DDBJ databases">
        <title>Genome Sequence of Pycnoporus sanguineus.</title>
        <authorList>
            <person name="Buettner E."/>
        </authorList>
    </citation>
    <scope>NUCLEOTIDE SEQUENCE</scope>
    <source>
        <strain evidence="1">CG-C14</strain>
    </source>
</reference>
<proteinExistence type="predicted"/>
<dbReference type="Proteomes" id="UP001144978">
    <property type="component" value="Unassembled WGS sequence"/>
</dbReference>
<name>A0ACC1P746_9APHY</name>
<dbReference type="EMBL" id="JANSHE010003268">
    <property type="protein sequence ID" value="KAJ2986818.1"/>
    <property type="molecule type" value="Genomic_DNA"/>
</dbReference>
<comment type="caution">
    <text evidence="1">The sequence shown here is derived from an EMBL/GenBank/DDBJ whole genome shotgun (WGS) entry which is preliminary data.</text>
</comment>
<sequence>MFSSTDFPLLFASNTSHVSASQPPLPAFDDPLMNMYGMPQQIYGLDAFGNPVPPFSGMQAPFLYGQPTNVLDSFRSNGFPSHGFPLNVFPPNPFVPNMFFPMNMLASNAFSPNALPQSDFQTDTTFSNTLPAGDAFGNPDTFDFSTGMFQPDLVSSSTCQSTLVEAQDDSHRGPQSAGPDLNRTVISTAAADKGGDMPTPKRSSRTRRAPRPRDASPEATSSQREGSAMKKAKRS</sequence>